<proteinExistence type="predicted"/>
<evidence type="ECO:0000313" key="1">
    <source>
        <dbReference type="EMBL" id="MPM95587.1"/>
    </source>
</evidence>
<gene>
    <name evidence="1" type="ORF">SDC9_142742</name>
</gene>
<dbReference type="EMBL" id="VSSQ01042060">
    <property type="protein sequence ID" value="MPM95587.1"/>
    <property type="molecule type" value="Genomic_DNA"/>
</dbReference>
<reference evidence="1" key="1">
    <citation type="submission" date="2019-08" db="EMBL/GenBank/DDBJ databases">
        <authorList>
            <person name="Kucharzyk K."/>
            <person name="Murdoch R.W."/>
            <person name="Higgins S."/>
            <person name="Loffler F."/>
        </authorList>
    </citation>
    <scope>NUCLEOTIDE SEQUENCE</scope>
</reference>
<protein>
    <submittedName>
        <fullName evidence="1">Uncharacterized protein</fullName>
    </submittedName>
</protein>
<name>A0A645E1N8_9ZZZZ</name>
<organism evidence="1">
    <name type="scientific">bioreactor metagenome</name>
    <dbReference type="NCBI Taxonomy" id="1076179"/>
    <lineage>
        <taxon>unclassified sequences</taxon>
        <taxon>metagenomes</taxon>
        <taxon>ecological metagenomes</taxon>
    </lineage>
</organism>
<sequence length="105" mass="11585">MALLALAVQHFARHQHRELITFFQFAEIHLPLHGLNHCADFRAGQPGIFGAGDEASAHRAFDTTVNPIALLHFAAHFETRRSAIVSTGFTAGYFPGQTLQVTFRA</sequence>
<accession>A0A645E1N8</accession>
<comment type="caution">
    <text evidence="1">The sequence shown here is derived from an EMBL/GenBank/DDBJ whole genome shotgun (WGS) entry which is preliminary data.</text>
</comment>
<dbReference type="AlphaFoldDB" id="A0A645E1N8"/>